<protein>
    <recommendedName>
        <fullName evidence="4">Sugar transporter</fullName>
    </recommendedName>
</protein>
<feature type="transmembrane region" description="Helical" evidence="1">
    <location>
        <begin position="16"/>
        <end position="34"/>
    </location>
</feature>
<proteinExistence type="predicted"/>
<reference evidence="2 3" key="1">
    <citation type="submission" date="2019-08" db="EMBL/GenBank/DDBJ databases">
        <title>Sphingorhabdus soil sp. nov., isolated from arctic soil.</title>
        <authorList>
            <person name="Liu Y."/>
        </authorList>
    </citation>
    <scope>NUCLEOTIDE SEQUENCE [LARGE SCALE GENOMIC DNA]</scope>
    <source>
        <strain evidence="2 3">D-2Q-5-6</strain>
    </source>
</reference>
<sequence>MEQHETVVMQGGRTPVHLWIVGGLALIWNAFGSYDYLMSRMHNGDYIKSMMPDADPAVMFAYMDAMPGYASIGWGLGIWAGLAGAILLLLRSRFAVHAFIASLVGMALSFSYQLFVTPPPGEANNALIVAAIVVIGVLLLWYALRQRASGVLR</sequence>
<gene>
    <name evidence="2" type="ORF">FSZ31_00190</name>
</gene>
<feature type="transmembrane region" description="Helical" evidence="1">
    <location>
        <begin position="69"/>
        <end position="89"/>
    </location>
</feature>
<dbReference type="EMBL" id="VOPY01000001">
    <property type="protein sequence ID" value="TXC73225.1"/>
    <property type="molecule type" value="Genomic_DNA"/>
</dbReference>
<comment type="caution">
    <text evidence="2">The sequence shown here is derived from an EMBL/GenBank/DDBJ whole genome shotgun (WGS) entry which is preliminary data.</text>
</comment>
<evidence type="ECO:0000256" key="1">
    <source>
        <dbReference type="SAM" id="Phobius"/>
    </source>
</evidence>
<feature type="transmembrane region" description="Helical" evidence="1">
    <location>
        <begin position="127"/>
        <end position="144"/>
    </location>
</feature>
<keyword evidence="1" id="KW-0812">Transmembrane</keyword>
<keyword evidence="3" id="KW-1185">Reference proteome</keyword>
<organism evidence="2 3">
    <name type="scientific">Flavisphingopyxis soli</name>
    <dbReference type="NCBI Taxonomy" id="2601267"/>
    <lineage>
        <taxon>Bacteria</taxon>
        <taxon>Pseudomonadati</taxon>
        <taxon>Pseudomonadota</taxon>
        <taxon>Alphaproteobacteria</taxon>
        <taxon>Sphingomonadales</taxon>
        <taxon>Sphingopyxidaceae</taxon>
        <taxon>Flavisphingopyxis</taxon>
    </lineage>
</organism>
<dbReference type="OrthoDB" id="5801787at2"/>
<dbReference type="AlphaFoldDB" id="A0A5C6UQC6"/>
<evidence type="ECO:0008006" key="4">
    <source>
        <dbReference type="Google" id="ProtNLM"/>
    </source>
</evidence>
<name>A0A5C6UQC6_9SPHN</name>
<accession>A0A5C6UQC6</accession>
<keyword evidence="1" id="KW-1133">Transmembrane helix</keyword>
<dbReference type="RefSeq" id="WP_147121064.1">
    <property type="nucleotide sequence ID" value="NZ_VOPY01000001.1"/>
</dbReference>
<evidence type="ECO:0000313" key="2">
    <source>
        <dbReference type="EMBL" id="TXC73225.1"/>
    </source>
</evidence>
<evidence type="ECO:0000313" key="3">
    <source>
        <dbReference type="Proteomes" id="UP000321129"/>
    </source>
</evidence>
<keyword evidence="1" id="KW-0472">Membrane</keyword>
<dbReference type="Proteomes" id="UP000321129">
    <property type="component" value="Unassembled WGS sequence"/>
</dbReference>
<feature type="transmembrane region" description="Helical" evidence="1">
    <location>
        <begin position="96"/>
        <end position="115"/>
    </location>
</feature>